<dbReference type="InterPro" id="IPR004027">
    <property type="entry name" value="SEC_C_motif"/>
</dbReference>
<dbReference type="Pfam" id="PF02810">
    <property type="entry name" value="SEC-C"/>
    <property type="match status" value="1"/>
</dbReference>
<reference evidence="1 2" key="1">
    <citation type="submission" date="2018-08" db="EMBL/GenBank/DDBJ databases">
        <title>A genome reference for cultivated species of the human gut microbiota.</title>
        <authorList>
            <person name="Zou Y."/>
            <person name="Xue W."/>
            <person name="Luo G."/>
        </authorList>
    </citation>
    <scope>NUCLEOTIDE SEQUENCE [LARGE SCALE GENOMIC DNA]</scope>
    <source>
        <strain evidence="1 2">AF10-31</strain>
    </source>
</reference>
<evidence type="ECO:0008006" key="3">
    <source>
        <dbReference type="Google" id="ProtNLM"/>
    </source>
</evidence>
<dbReference type="SUPFAM" id="SSF103642">
    <property type="entry name" value="Sec-C motif"/>
    <property type="match status" value="1"/>
</dbReference>
<proteinExistence type="predicted"/>
<organism evidence="1 2">
    <name type="scientific">Holdemanella biformis</name>
    <dbReference type="NCBI Taxonomy" id="1735"/>
    <lineage>
        <taxon>Bacteria</taxon>
        <taxon>Bacillati</taxon>
        <taxon>Bacillota</taxon>
        <taxon>Erysipelotrichia</taxon>
        <taxon>Erysipelotrichales</taxon>
        <taxon>Erysipelotrichaceae</taxon>
        <taxon>Holdemanella</taxon>
    </lineage>
</organism>
<dbReference type="AlphaFoldDB" id="A0A413CWL9"/>
<gene>
    <name evidence="1" type="ORF">DWV56_02885</name>
</gene>
<name>A0A413CWL9_9FIRM</name>
<accession>A0A413CWL9</accession>
<evidence type="ECO:0000313" key="2">
    <source>
        <dbReference type="Proteomes" id="UP000284651"/>
    </source>
</evidence>
<dbReference type="Gene3D" id="3.10.450.50">
    <property type="match status" value="1"/>
</dbReference>
<sequence>MIFSKESALQQVNSLLQIYDKLHIEKESNQEIILTGEILVNRTASSYTLYKTYHIEVHIPFESDKLPYVFDIGNAIDSNYNHQYKDGPLCLETDFAIRIRFVDGLNLVSWMQEFVEPYFFSYEYYQRFGCFPFGERSHGIEGILQSFGDVFQETDNIKVCKILMFIYSDRYRGHLPCPCGSGKKYKNCCGK</sequence>
<protein>
    <recommendedName>
        <fullName evidence="3">SEC-C domain-containing protein</fullName>
    </recommendedName>
</protein>
<dbReference type="RefSeq" id="WP_118356822.1">
    <property type="nucleotide sequence ID" value="NZ_JAQEGG010000042.1"/>
</dbReference>
<evidence type="ECO:0000313" key="1">
    <source>
        <dbReference type="EMBL" id="RGW76088.1"/>
    </source>
</evidence>
<dbReference type="EMBL" id="QSAT01000006">
    <property type="protein sequence ID" value="RGW76088.1"/>
    <property type="molecule type" value="Genomic_DNA"/>
</dbReference>
<dbReference type="Proteomes" id="UP000284651">
    <property type="component" value="Unassembled WGS sequence"/>
</dbReference>
<comment type="caution">
    <text evidence="1">The sequence shown here is derived from an EMBL/GenBank/DDBJ whole genome shotgun (WGS) entry which is preliminary data.</text>
</comment>